<dbReference type="InParanoid" id="G0QZH7"/>
<reference evidence="1 2" key="1">
    <citation type="submission" date="2011-07" db="EMBL/GenBank/DDBJ databases">
        <authorList>
            <person name="Coyne R."/>
            <person name="Brami D."/>
            <person name="Johnson J."/>
            <person name="Hostetler J."/>
            <person name="Hannick L."/>
            <person name="Clark T."/>
            <person name="Cassidy-Hanley D."/>
            <person name="Inman J."/>
        </authorList>
    </citation>
    <scope>NUCLEOTIDE SEQUENCE [LARGE SCALE GENOMIC DNA]</scope>
    <source>
        <strain evidence="1 2">G5</strain>
    </source>
</reference>
<dbReference type="GeneID" id="14905474"/>
<evidence type="ECO:0000313" key="1">
    <source>
        <dbReference type="EMBL" id="EGR29366.1"/>
    </source>
</evidence>
<organism evidence="1 2">
    <name type="scientific">Ichthyophthirius multifiliis</name>
    <name type="common">White spot disease agent</name>
    <name type="synonym">Ich</name>
    <dbReference type="NCBI Taxonomy" id="5932"/>
    <lineage>
        <taxon>Eukaryota</taxon>
        <taxon>Sar</taxon>
        <taxon>Alveolata</taxon>
        <taxon>Ciliophora</taxon>
        <taxon>Intramacronucleata</taxon>
        <taxon>Oligohymenophorea</taxon>
        <taxon>Hymenostomatida</taxon>
        <taxon>Ophryoglenina</taxon>
        <taxon>Ichthyophthirius</taxon>
    </lineage>
</organism>
<gene>
    <name evidence="1" type="ORF">IMG5_156930</name>
</gene>
<keyword evidence="2" id="KW-1185">Reference proteome</keyword>
<dbReference type="Proteomes" id="UP000008983">
    <property type="component" value="Unassembled WGS sequence"/>
</dbReference>
<dbReference type="EMBL" id="GL984151">
    <property type="protein sequence ID" value="EGR29366.1"/>
    <property type="molecule type" value="Genomic_DNA"/>
</dbReference>
<name>G0QZH7_ICHMU</name>
<protein>
    <submittedName>
        <fullName evidence="1">Uncharacterized protein</fullName>
    </submittedName>
</protein>
<proteinExistence type="predicted"/>
<evidence type="ECO:0000313" key="2">
    <source>
        <dbReference type="Proteomes" id="UP000008983"/>
    </source>
</evidence>
<dbReference type="RefSeq" id="XP_004030602.1">
    <property type="nucleotide sequence ID" value="XM_004030554.1"/>
</dbReference>
<accession>G0QZH7</accession>
<sequence>MISDENLIFGDIGISSKIILLPFTKVYMDNNSAGEKTFYYFEFKTSVSFPKESYLNIVFDLNAGFSFSAVQNKITCEAIQVAGYTINAQFICVVSGQNVVQVTGFGDYVTSETEIGLKMEIINPKNSQTTKEFTISVHRFGTQTVYTWRNNIPGVYIKPGNIINGSVQSLVANAVISKMKIMDYIFKFTPQNVIKVGQRIVIDLPPNLEIINNTSYDFVYAAQGLLNEKDKTDNSWPNGSTPVITVFNLLYPPYQSSTLNVMEWYKLSPIDAEYGVYFNSNFSSGNVKGFIITSLSVNKPGAKYVGVYYDFTLSTQDIIPQNGCINIIFPTQYNLQGSVPQPIVEQRNNYFQNKIQEIKYEIQKNVIKITIPQVQNANSEFYLRVQGVKNPLVEGQSSGDFRIITYTQQGNKINESNLFGSFIVKDEFSPSYIVFEGISAFPINVNQIADYTFKFSLQQSMSKGSIIFINFPSKQYLQISNSPKCKVSGGLKGFQQCQFEGSYIKITTYNDYEAQQNIIVQIFEIFNPSRIGQSEEFNIFISYDGQKIFITDESTNKNRYLTFYDSGKTLDIQYIDFYPRNEAENAFYIFRFVPTSILTSANQINIEFPEVYDDYLSRRLVTCVSTKGLYSQIKCTLEKRKIIISGITNYIPSQQNPIEIQINNIINPNKINNQNTGIFRISTSLVVQSDYFLDYNNNSVILETYYSPGLAIFYNVTLSNNFCRQKATYNFQIQTFKYIPKSDSKGLILVQFPSEYDIPDKIVKCLSTHPAFSSMSCFSKNNYVFISGNTEDVNGEIFFTLIDIENPDKVSQPGKILVFTFDGFNQNTLEKSYLNLDPIDNTFIYNGPLIKLNNEEIVEISGGTMSSFLKVSIDYPCLFDLTIQPTSKGEFNIIPTQIILKKGQKEAFFRISVPENTNVGDYYIYWETVGDLLIPYYAPIKKLIVRVINNKINLVKISSLNKIPYQGTSLDILFSLENSPHKDILIKADFESEYIGVFLSTNNILFKAGDTQKILRINSISTNDENYTERGVVILNLQGTNRLSFSLQTIFLDFQLEKQTESAPKIISLNEITNLKGQISVCLETQCDMICIIFYSVGLKGTKVPPIQEILEQGPPTALTTESFYGKVIPNSGDSKAQISITGLTAGSAYTIFVLAQNRGYLISEIKTLDIQTKPKYRTASFIVRFLKESMNQIELRVARRMIAFVLAVDENQQKNFTKKKNQIQKYKGQFLQIKILNQAEIDQTFFLVPDDKSSNFDSPKDMINMLNGKFKSELQKRLLNFDASFTIQVNDIPIKIPSLKKNPTILEKTSKQVIIQVSANEDLYVYGILTNANQPAPDCNQIYKKLNAFNIEAVSANDYVRQNSQQKLIFENLVQKTQYKVYLTVGSDTPGYPDLKSNLYVLDVETDEDQSIIVETIYQEIIQFFVCFLIFILFL</sequence>
<dbReference type="eggNOG" id="ENOG502R2DD">
    <property type="taxonomic scope" value="Eukaryota"/>
</dbReference>
<dbReference type="OrthoDB" id="287532at2759"/>